<evidence type="ECO:0000313" key="5">
    <source>
        <dbReference type="Proteomes" id="UP000199024"/>
    </source>
</evidence>
<evidence type="ECO:0000313" key="4">
    <source>
        <dbReference type="EMBL" id="SFR98712.1"/>
    </source>
</evidence>
<dbReference type="SUPFAM" id="SSF56935">
    <property type="entry name" value="Porins"/>
    <property type="match status" value="1"/>
</dbReference>
<name>A0A1I6L5K1_9BACT</name>
<feature type="signal peptide" evidence="2">
    <location>
        <begin position="1"/>
        <end position="26"/>
    </location>
</feature>
<dbReference type="InterPro" id="IPR057601">
    <property type="entry name" value="Oar-like_b-barrel"/>
</dbReference>
<dbReference type="EMBL" id="FOZL01000001">
    <property type="protein sequence ID" value="SFR98712.1"/>
    <property type="molecule type" value="Genomic_DNA"/>
</dbReference>
<dbReference type="AlphaFoldDB" id="A0A1I6L5K1"/>
<keyword evidence="4" id="KW-0675">Receptor</keyword>
<dbReference type="Gene3D" id="2.60.40.1120">
    <property type="entry name" value="Carboxypeptidase-like, regulatory domain"/>
    <property type="match status" value="1"/>
</dbReference>
<feature type="compositionally biased region" description="Polar residues" evidence="1">
    <location>
        <begin position="1121"/>
        <end position="1140"/>
    </location>
</feature>
<protein>
    <submittedName>
        <fullName evidence="4">TonB-dependent Receptor Plug Domain</fullName>
    </submittedName>
</protein>
<dbReference type="InterPro" id="IPR013784">
    <property type="entry name" value="Carb-bd-like_fold"/>
</dbReference>
<dbReference type="Pfam" id="PF13620">
    <property type="entry name" value="CarboxypepD_reg"/>
    <property type="match status" value="1"/>
</dbReference>
<sequence length="1158" mass="126312">MRFKSLRLGICMLMLMSPLFSKESFAQSDSSSLSGGVTDSTGALLPNAKVTIHNNATGSERVVMTNDSGNFTSPDIQAGSYTVRIEAKGFQSVTLNNVNVDPSIGRHVDVSLKLGESTSSVTVEAGVNTVQTESAAVGQLVTQEQVKNIQLNGRNPMYLSQLEPGVVRNSSMAAFAFGLDNNINIGGARSQESVLTLDGAPMVRTRSNGTSTGVADVDSTSQVQILTNSYQAEYGRTAGGQIRMVPKSGTTNLHGSAYEYFRNTALNANTWQRKLPTNPIALQSKPQGFRYNQFGWNLNGPVTLGKAFNRNRDKLFFLAGQEWVKYNHDDTAFQQVPTALMRTGNFSELLAPNYFYGCTATGSNPCASNQIYSPYTGLPYANNIIPASDLSANGLGLLKAYPNPNTNAPTYNWADAALYSERQRKDTLVIDYVPFDAHRIRFTVLNYNYDDYEPHYGNFNRTPRIFHRPNQVGVLHYAWTASPTLVNELVVSASSDHVFINIDTSKGLYDRSQYGINYPYLYSASTKTIPNKIPTIGISNFGTLDGGPYPSHSGGIVYGIGDNLTKVLGSHTFKVGFNFEYAGENNFDQISVSSTVPGATNNQNGYFRFTDTRNGLTNGAIPATTGRAVANVATGLFDTYGEIGQRSYTLYRGTMYEGFLQDQWRVRSNVVVEWGVRYSIMNPYYAKWGNLAVFNPGSYVAANAVTVNPSTDVVTGGDRYNGVVIPGSGFPASAAGHVDPAILSGYQGLFRGFSNTYSPTVKTNVQPRFGVAWQIHPTTVFRFGGGRYFQRLGITDNVFTGGNAPFQPSSTVTNGSADTPGGVGTNNFPFNFSSQAYNYPSPEAYNWNVTLEQEFKEIGTFTLAYAGRRGIHLEQLANINQLQPGTIQANPTIKQADALRPYKGFSNITETQNKGASSYHSLQANLKRRLVKNLLLGVSYTWSKSLDFGSSNGTTLPNAFDKSIYYGPSDFDTRHVFVSNFVYNIPFFSHGNLIERSTLGNWQFSGTLQAQTGRPLNISTGSEYAGVGPGSGTQLFRHNGTANTLKNFAGQNGSALWFNTAVWVAPTLGTFAPRGSRNQIFGPGFQSYSAALQKTIHFVPAHDSQTFVFRAEAFNLANHPTADNPTTNPTSGTFGQSKTKGNTYAADRQFQFSLRYAF</sequence>
<dbReference type="OrthoDB" id="97893at2"/>
<dbReference type="Pfam" id="PF25183">
    <property type="entry name" value="OMP_b-brl_4"/>
    <property type="match status" value="1"/>
</dbReference>
<keyword evidence="2" id="KW-0732">Signal</keyword>
<dbReference type="Proteomes" id="UP000199024">
    <property type="component" value="Unassembled WGS sequence"/>
</dbReference>
<feature type="region of interest" description="Disordered" evidence="1">
    <location>
        <begin position="1119"/>
        <end position="1140"/>
    </location>
</feature>
<reference evidence="4 5" key="1">
    <citation type="submission" date="2016-10" db="EMBL/GenBank/DDBJ databases">
        <authorList>
            <person name="de Groot N.N."/>
        </authorList>
    </citation>
    <scope>NUCLEOTIDE SEQUENCE [LARGE SCALE GENOMIC DNA]</scope>
    <source>
        <strain evidence="4 5">DSM 21001</strain>
    </source>
</reference>
<evidence type="ECO:0000259" key="3">
    <source>
        <dbReference type="Pfam" id="PF25183"/>
    </source>
</evidence>
<dbReference type="GO" id="GO:0030246">
    <property type="term" value="F:carbohydrate binding"/>
    <property type="evidence" value="ECO:0007669"/>
    <property type="project" value="InterPro"/>
</dbReference>
<dbReference type="STRING" id="474950.SAMN05421771_0292"/>
<keyword evidence="5" id="KW-1185">Reference proteome</keyword>
<evidence type="ECO:0000256" key="2">
    <source>
        <dbReference type="SAM" id="SignalP"/>
    </source>
</evidence>
<dbReference type="SUPFAM" id="SSF49452">
    <property type="entry name" value="Starch-binding domain-like"/>
    <property type="match status" value="1"/>
</dbReference>
<feature type="domain" description="TonB-dependent transporter Oar-like beta-barrel" evidence="3">
    <location>
        <begin position="246"/>
        <end position="1151"/>
    </location>
</feature>
<feature type="chain" id="PRO_5011636450" evidence="2">
    <location>
        <begin position="27"/>
        <end position="1158"/>
    </location>
</feature>
<gene>
    <name evidence="4" type="ORF">SAMN05421771_0292</name>
</gene>
<accession>A0A1I6L5K1</accession>
<proteinExistence type="predicted"/>
<evidence type="ECO:0000256" key="1">
    <source>
        <dbReference type="SAM" id="MobiDB-lite"/>
    </source>
</evidence>
<organism evidence="4 5">
    <name type="scientific">Granulicella pectinivorans</name>
    <dbReference type="NCBI Taxonomy" id="474950"/>
    <lineage>
        <taxon>Bacteria</taxon>
        <taxon>Pseudomonadati</taxon>
        <taxon>Acidobacteriota</taxon>
        <taxon>Terriglobia</taxon>
        <taxon>Terriglobales</taxon>
        <taxon>Acidobacteriaceae</taxon>
        <taxon>Granulicella</taxon>
    </lineage>
</organism>